<comment type="similarity">
    <text evidence="1">Belongs to the NipSnap family.</text>
</comment>
<evidence type="ECO:0000313" key="4">
    <source>
        <dbReference type="Proteomes" id="UP001217089"/>
    </source>
</evidence>
<feature type="domain" description="NIPSNAP" evidence="2">
    <location>
        <begin position="283"/>
        <end position="341"/>
    </location>
</feature>
<gene>
    <name evidence="3" type="ORF">KUTeg_009481</name>
</gene>
<dbReference type="InterPro" id="IPR051557">
    <property type="entry name" value="NipSnap_domain"/>
</dbReference>
<dbReference type="SUPFAM" id="SSF54909">
    <property type="entry name" value="Dimeric alpha+beta barrel"/>
    <property type="match status" value="2"/>
</dbReference>
<dbReference type="PANTHER" id="PTHR21017">
    <property type="entry name" value="NIPSNAP-RELATED"/>
    <property type="match status" value="1"/>
</dbReference>
<evidence type="ECO:0000313" key="3">
    <source>
        <dbReference type="EMBL" id="KAJ8312108.1"/>
    </source>
</evidence>
<dbReference type="Proteomes" id="UP001217089">
    <property type="component" value="Unassembled WGS sequence"/>
</dbReference>
<dbReference type="InterPro" id="IPR012577">
    <property type="entry name" value="NIPSNAP"/>
</dbReference>
<sequence length="350" mass="40540">MEVWKQKRPSTFMKIAKIDTNQHVIKMKKLQKMAMVDHRFYSACLGLRLARHKSYLQFSETSTRCLSTSNILLKDKGKDGSDSDSEEQSGAKLDKQGRGWLKNLLPVRTIQPSKESHSSRLSSKETVYEIQFHAVKPENMEEYLKQFELFQQLMHDKKTGAKLIGSFTVEIGDQDEAIHIWSYPGGYPVLNNATNIYRTDKDFIDFRLARNKMLRSRKNQILLAFSFWPEPAPRPPSNIYEMRSYTLKPGTMIEWGNNWARGLKYRSDEPVTGLFSDLGDLVRGIEHRRNNNEPVAGFFSHLGEQYMVHHVWGYKDLQTRQETRDAAWSKPGWDECVSYTVFTRTVSVAA</sequence>
<reference evidence="3 4" key="1">
    <citation type="submission" date="2022-12" db="EMBL/GenBank/DDBJ databases">
        <title>Chromosome-level genome of Tegillarca granosa.</title>
        <authorList>
            <person name="Kim J."/>
        </authorList>
    </citation>
    <scope>NUCLEOTIDE SEQUENCE [LARGE SCALE GENOMIC DNA]</scope>
    <source>
        <strain evidence="3">Teg-2019</strain>
        <tissue evidence="3">Adductor muscle</tissue>
    </source>
</reference>
<feature type="domain" description="NIPSNAP" evidence="2">
    <location>
        <begin position="128"/>
        <end position="185"/>
    </location>
</feature>
<evidence type="ECO:0000256" key="1">
    <source>
        <dbReference type="ARBA" id="ARBA00005291"/>
    </source>
</evidence>
<organism evidence="3 4">
    <name type="scientific">Tegillarca granosa</name>
    <name type="common">Malaysian cockle</name>
    <name type="synonym">Anadara granosa</name>
    <dbReference type="NCBI Taxonomy" id="220873"/>
    <lineage>
        <taxon>Eukaryota</taxon>
        <taxon>Metazoa</taxon>
        <taxon>Spiralia</taxon>
        <taxon>Lophotrochozoa</taxon>
        <taxon>Mollusca</taxon>
        <taxon>Bivalvia</taxon>
        <taxon>Autobranchia</taxon>
        <taxon>Pteriomorphia</taxon>
        <taxon>Arcoida</taxon>
        <taxon>Arcoidea</taxon>
        <taxon>Arcidae</taxon>
        <taxon>Tegillarca</taxon>
    </lineage>
</organism>
<dbReference type="Pfam" id="PF07978">
    <property type="entry name" value="NIPSNAP"/>
    <property type="match status" value="3"/>
</dbReference>
<proteinExistence type="inferred from homology"/>
<dbReference type="InterPro" id="IPR011008">
    <property type="entry name" value="Dimeric_a/b-barrel"/>
</dbReference>
<comment type="caution">
    <text evidence="3">The sequence shown here is derived from an EMBL/GenBank/DDBJ whole genome shotgun (WGS) entry which is preliminary data.</text>
</comment>
<protein>
    <recommendedName>
        <fullName evidence="2">NIPSNAP domain-containing protein</fullName>
    </recommendedName>
</protein>
<dbReference type="EMBL" id="JARBDR010000440">
    <property type="protein sequence ID" value="KAJ8312108.1"/>
    <property type="molecule type" value="Genomic_DNA"/>
</dbReference>
<dbReference type="Gene3D" id="3.30.70.100">
    <property type="match status" value="2"/>
</dbReference>
<keyword evidence="4" id="KW-1185">Reference proteome</keyword>
<feature type="domain" description="NIPSNAP" evidence="2">
    <location>
        <begin position="240"/>
        <end position="281"/>
    </location>
</feature>
<evidence type="ECO:0000259" key="2">
    <source>
        <dbReference type="Pfam" id="PF07978"/>
    </source>
</evidence>
<accession>A0ABQ9F405</accession>
<name>A0ABQ9F405_TEGGR</name>
<dbReference type="PANTHER" id="PTHR21017:SF17">
    <property type="entry name" value="PROTEIN NIPSNAP"/>
    <property type="match status" value="1"/>
</dbReference>